<proteinExistence type="predicted"/>
<name>C5BHW2_TERTT</name>
<dbReference type="OrthoDB" id="5397661at2"/>
<dbReference type="HOGENOM" id="CLU_2157147_0_0_6"/>
<reference evidence="2 3" key="1">
    <citation type="journal article" date="2009" name="PLoS ONE">
        <title>The complete genome of Teredinibacter turnerae T7901: an intracellular endosymbiont of marine wood-boring bivalves (shipworms).</title>
        <authorList>
            <person name="Yang J.C."/>
            <person name="Madupu R."/>
            <person name="Durkin A.S."/>
            <person name="Ekborg N.A."/>
            <person name="Pedamallu C.S."/>
            <person name="Hostetler J.B."/>
            <person name="Radune D."/>
            <person name="Toms B.S."/>
            <person name="Henrissat B."/>
            <person name="Coutinho P.M."/>
            <person name="Schwarz S."/>
            <person name="Field L."/>
            <person name="Trindade-Silva A.E."/>
            <person name="Soares C.A.G."/>
            <person name="Elshahawi S."/>
            <person name="Hanora A."/>
            <person name="Schmidt E.W."/>
            <person name="Haygood M.G."/>
            <person name="Posfai J."/>
            <person name="Benner J."/>
            <person name="Madinger C."/>
            <person name="Nove J."/>
            <person name="Anton B."/>
            <person name="Chaudhary K."/>
            <person name="Foster J."/>
            <person name="Holman A."/>
            <person name="Kumar S."/>
            <person name="Lessard P.A."/>
            <person name="Luyten Y.A."/>
            <person name="Slatko B."/>
            <person name="Wood N."/>
            <person name="Wu B."/>
            <person name="Teplitski M."/>
            <person name="Mougous J.D."/>
            <person name="Ward N."/>
            <person name="Eisen J.A."/>
            <person name="Badger J.H."/>
            <person name="Distel D.L."/>
        </authorList>
    </citation>
    <scope>NUCLEOTIDE SEQUENCE [LARGE SCALE GENOMIC DNA]</scope>
    <source>
        <strain evidence="3">ATCC 39867 / T7901</strain>
    </source>
</reference>
<sequence length="111" mass="12360">MTLCGKIASALLALSVSAGVWSAEKDKTQELEVESRADATYYKLESTFVGDKEQPAVSYFIPWQGTSTPDKLQWNLDVKHDGTLNLVDRDVMVRSMNVYDEMNLETPVAAE</sequence>
<gene>
    <name evidence="2" type="ordered locus">TERTU_1852</name>
</gene>
<accession>C5BHW2</accession>
<dbReference type="RefSeq" id="WP_015819264.1">
    <property type="nucleotide sequence ID" value="NC_012997.1"/>
</dbReference>
<feature type="signal peptide" evidence="1">
    <location>
        <begin position="1"/>
        <end position="22"/>
    </location>
</feature>
<keyword evidence="1" id="KW-0732">Signal</keyword>
<dbReference type="eggNOG" id="ENOG503353D">
    <property type="taxonomic scope" value="Bacteria"/>
</dbReference>
<protein>
    <recommendedName>
        <fullName evidence="4">Lipoprotein</fullName>
    </recommendedName>
</protein>
<evidence type="ECO:0000313" key="2">
    <source>
        <dbReference type="EMBL" id="ACR13151.1"/>
    </source>
</evidence>
<keyword evidence="3" id="KW-1185">Reference proteome</keyword>
<dbReference type="KEGG" id="ttu:TERTU_1852"/>
<organism evidence="2 3">
    <name type="scientific">Teredinibacter turnerae (strain ATCC 39867 / T7901)</name>
    <dbReference type="NCBI Taxonomy" id="377629"/>
    <lineage>
        <taxon>Bacteria</taxon>
        <taxon>Pseudomonadati</taxon>
        <taxon>Pseudomonadota</taxon>
        <taxon>Gammaproteobacteria</taxon>
        <taxon>Cellvibrionales</taxon>
        <taxon>Cellvibrionaceae</taxon>
        <taxon>Teredinibacter</taxon>
    </lineage>
</organism>
<evidence type="ECO:0000256" key="1">
    <source>
        <dbReference type="SAM" id="SignalP"/>
    </source>
</evidence>
<feature type="chain" id="PRO_5002948821" description="Lipoprotein" evidence="1">
    <location>
        <begin position="23"/>
        <end position="111"/>
    </location>
</feature>
<evidence type="ECO:0000313" key="3">
    <source>
        <dbReference type="Proteomes" id="UP000009080"/>
    </source>
</evidence>
<dbReference type="AlphaFoldDB" id="C5BHW2"/>
<dbReference type="STRING" id="377629.TERTU_1852"/>
<dbReference type="EMBL" id="CP001614">
    <property type="protein sequence ID" value="ACR13151.1"/>
    <property type="molecule type" value="Genomic_DNA"/>
</dbReference>
<dbReference type="Proteomes" id="UP000009080">
    <property type="component" value="Chromosome"/>
</dbReference>
<evidence type="ECO:0008006" key="4">
    <source>
        <dbReference type="Google" id="ProtNLM"/>
    </source>
</evidence>